<dbReference type="SUPFAM" id="SSF48452">
    <property type="entry name" value="TPR-like"/>
    <property type="match status" value="2"/>
</dbReference>
<dbReference type="Pfam" id="PF13181">
    <property type="entry name" value="TPR_8"/>
    <property type="match status" value="1"/>
</dbReference>
<dbReference type="PANTHER" id="PTHR12558:SF13">
    <property type="entry name" value="CELL DIVISION CYCLE PROTEIN 27 HOMOLOG"/>
    <property type="match status" value="1"/>
</dbReference>
<feature type="repeat" description="TPR" evidence="1">
    <location>
        <begin position="303"/>
        <end position="336"/>
    </location>
</feature>
<sequence>MEEDFFSNELVQKFEQMVEEKISLYFDSDELLEIIEHYLSIRDMEYAQKAIEYAKEIHTGNLGILIKEFDFSIENNQIRKAEQQMMALAPVARGDMDYTIACAKFYSVKEEYPRAVSLYKQAFQQADDEETKIFLLHNLGNEHLNMGNCVRAFHYFKSILSIDPQDEDAFIACVDCFDEMGKIHESLAFIQQYLDKNPYSEGAWLELGRKYLLIENYPEALNAFDFAIAINPQSINSLMIKAYTLELMGDYHGAIDIYLEAAEMEYTSATTFMKIGQAYLSAGQKDKALEAFHTAIHEDPQLDKAWFEAALVYEAFGQLQEALHYINQAIALEENNVSYHKRKAYYFVQMGELLQAEACYQTILKLEGNKFLNWHAYAELQLLLGDCKAAIETIHAASKRFNQPELLYQLSHCYFNLDDMAKGIQYLKKAQQVAPELLPEMIKKYPILKDFLKIISTFD</sequence>
<feature type="repeat" description="TPR" evidence="1">
    <location>
        <begin position="269"/>
        <end position="302"/>
    </location>
</feature>
<proteinExistence type="predicted"/>
<keyword evidence="1" id="KW-0802">TPR repeat</keyword>
<dbReference type="OrthoDB" id="9803982at2"/>
<dbReference type="PROSITE" id="PS50005">
    <property type="entry name" value="TPR"/>
    <property type="match status" value="5"/>
</dbReference>
<reference evidence="2 3" key="1">
    <citation type="submission" date="2019-01" db="EMBL/GenBank/DDBJ databases">
        <title>Whole Genome of Ornithobacterium rhinotracheale FARPER-174b.</title>
        <authorList>
            <person name="Tataje-Lavanda L.A."/>
            <person name="Montalvan A."/>
            <person name="Montesinos R."/>
            <person name="Zimic M."/>
            <person name="Fernandez-Sanchez M."/>
            <person name="Fernandez-Diaz M."/>
        </authorList>
    </citation>
    <scope>NUCLEOTIDE SEQUENCE [LARGE SCALE GENOMIC DNA]</scope>
    <source>
        <strain evidence="2 3">FARPER-174b</strain>
    </source>
</reference>
<evidence type="ECO:0000313" key="2">
    <source>
        <dbReference type="EMBL" id="QAR31265.1"/>
    </source>
</evidence>
<name>A0A3R6AV70_ORNRH</name>
<dbReference type="PANTHER" id="PTHR12558">
    <property type="entry name" value="CELL DIVISION CYCLE 16,23,27"/>
    <property type="match status" value="1"/>
</dbReference>
<evidence type="ECO:0000313" key="3">
    <source>
        <dbReference type="Proteomes" id="UP000287701"/>
    </source>
</evidence>
<gene>
    <name evidence="2" type="ORF">EQP59_07905</name>
</gene>
<dbReference type="Pfam" id="PF13432">
    <property type="entry name" value="TPR_16"/>
    <property type="match status" value="1"/>
</dbReference>
<dbReference type="SMART" id="SM00028">
    <property type="entry name" value="TPR"/>
    <property type="match status" value="8"/>
</dbReference>
<dbReference type="EMBL" id="CP035107">
    <property type="protein sequence ID" value="QAR31265.1"/>
    <property type="molecule type" value="Genomic_DNA"/>
</dbReference>
<dbReference type="Gene3D" id="1.25.40.10">
    <property type="entry name" value="Tetratricopeptide repeat domain"/>
    <property type="match status" value="1"/>
</dbReference>
<dbReference type="AlphaFoldDB" id="A0A3R6AV70"/>
<dbReference type="InterPro" id="IPR019734">
    <property type="entry name" value="TPR_rpt"/>
</dbReference>
<dbReference type="RefSeq" id="WP_128501701.1">
    <property type="nucleotide sequence ID" value="NZ_CP035107.1"/>
</dbReference>
<dbReference type="InterPro" id="IPR011990">
    <property type="entry name" value="TPR-like_helical_dom_sf"/>
</dbReference>
<feature type="repeat" description="TPR" evidence="1">
    <location>
        <begin position="201"/>
        <end position="234"/>
    </location>
</feature>
<protein>
    <submittedName>
        <fullName evidence="2">Tetratricopeptide repeat protein</fullName>
    </submittedName>
</protein>
<feature type="repeat" description="TPR" evidence="1">
    <location>
        <begin position="133"/>
        <end position="166"/>
    </location>
</feature>
<evidence type="ECO:0000256" key="1">
    <source>
        <dbReference type="PROSITE-ProRule" id="PRU00339"/>
    </source>
</evidence>
<dbReference type="Proteomes" id="UP000287701">
    <property type="component" value="Chromosome"/>
</dbReference>
<dbReference type="PROSITE" id="PS50293">
    <property type="entry name" value="TPR_REGION"/>
    <property type="match status" value="1"/>
</dbReference>
<feature type="repeat" description="TPR" evidence="1">
    <location>
        <begin position="404"/>
        <end position="437"/>
    </location>
</feature>
<organism evidence="2 3">
    <name type="scientific">Ornithobacterium rhinotracheale</name>
    <dbReference type="NCBI Taxonomy" id="28251"/>
    <lineage>
        <taxon>Bacteria</taxon>
        <taxon>Pseudomonadati</taxon>
        <taxon>Bacteroidota</taxon>
        <taxon>Flavobacteriia</taxon>
        <taxon>Flavobacteriales</taxon>
        <taxon>Weeksellaceae</taxon>
        <taxon>Ornithobacterium</taxon>
    </lineage>
</organism>
<accession>A0A3R6AV70</accession>